<organism evidence="1 2">
    <name type="scientific">Paratrimastix pyriformis</name>
    <dbReference type="NCBI Taxonomy" id="342808"/>
    <lineage>
        <taxon>Eukaryota</taxon>
        <taxon>Metamonada</taxon>
        <taxon>Preaxostyla</taxon>
        <taxon>Paratrimastigidae</taxon>
        <taxon>Paratrimastix</taxon>
    </lineage>
</organism>
<reference evidence="1" key="1">
    <citation type="journal article" date="2022" name="bioRxiv">
        <title>Genomics of Preaxostyla Flagellates Illuminates Evolutionary Transitions and the Path Towards Mitochondrial Loss.</title>
        <authorList>
            <person name="Novak L.V.F."/>
            <person name="Treitli S.C."/>
            <person name="Pyrih J."/>
            <person name="Halakuc P."/>
            <person name="Pipaliya S.V."/>
            <person name="Vacek V."/>
            <person name="Brzon O."/>
            <person name="Soukal P."/>
            <person name="Eme L."/>
            <person name="Dacks J.B."/>
            <person name="Karnkowska A."/>
            <person name="Elias M."/>
            <person name="Hampl V."/>
        </authorList>
    </citation>
    <scope>NUCLEOTIDE SEQUENCE</scope>
    <source>
        <strain evidence="1">RCP-MX</strain>
    </source>
</reference>
<protein>
    <submittedName>
        <fullName evidence="1">Uncharacterized protein</fullName>
    </submittedName>
</protein>
<evidence type="ECO:0000313" key="1">
    <source>
        <dbReference type="EMBL" id="KAJ4458285.1"/>
    </source>
</evidence>
<dbReference type="EMBL" id="JAPMOS010000031">
    <property type="protein sequence ID" value="KAJ4458285.1"/>
    <property type="molecule type" value="Genomic_DNA"/>
</dbReference>
<name>A0ABQ8ULC9_9EUKA</name>
<comment type="caution">
    <text evidence="1">The sequence shown here is derived from an EMBL/GenBank/DDBJ whole genome shotgun (WGS) entry which is preliminary data.</text>
</comment>
<accession>A0ABQ8ULC9</accession>
<gene>
    <name evidence="1" type="ORF">PAPYR_5960</name>
</gene>
<sequence>MSFGVLPELSGRFHIASALGLAAPSATGASQPSLHAPLHLLPELTEPEPPPYLYLPPPLFLPRHCW</sequence>
<keyword evidence="2" id="KW-1185">Reference proteome</keyword>
<proteinExistence type="predicted"/>
<dbReference type="Proteomes" id="UP001141327">
    <property type="component" value="Unassembled WGS sequence"/>
</dbReference>
<evidence type="ECO:0000313" key="2">
    <source>
        <dbReference type="Proteomes" id="UP001141327"/>
    </source>
</evidence>